<evidence type="ECO:0000313" key="3">
    <source>
        <dbReference type="Proteomes" id="UP001523550"/>
    </source>
</evidence>
<keyword evidence="1" id="KW-0732">Signal</keyword>
<name>A0ABT1GBQ9_9GAMM</name>
<keyword evidence="3" id="KW-1185">Reference proteome</keyword>
<sequence>MKARTIQQSILMIALTAGMAVSAQAATHDLDAQSFDRLAINQSVVLGLSEARQALREQRQDWLQTSLNGEMAQQDWYISDPAMRIAGNPMAARLASGLVIYIGNR</sequence>
<reference evidence="2 3" key="1">
    <citation type="submission" date="2022-03" db="EMBL/GenBank/DDBJ databases">
        <title>Genomic Encyclopedia of Type Strains, Phase III (KMG-III): the genomes of soil and plant-associated and newly described type strains.</title>
        <authorList>
            <person name="Whitman W."/>
        </authorList>
    </citation>
    <scope>NUCLEOTIDE SEQUENCE [LARGE SCALE GENOMIC DNA]</scope>
    <source>
        <strain evidence="2 3">BSker1</strain>
    </source>
</reference>
<comment type="caution">
    <text evidence="2">The sequence shown here is derived from an EMBL/GenBank/DDBJ whole genome shotgun (WGS) entry which is preliminary data.</text>
</comment>
<dbReference type="Proteomes" id="UP001523550">
    <property type="component" value="Unassembled WGS sequence"/>
</dbReference>
<feature type="chain" id="PRO_5045916352" evidence="1">
    <location>
        <begin position="26"/>
        <end position="105"/>
    </location>
</feature>
<feature type="signal peptide" evidence="1">
    <location>
        <begin position="1"/>
        <end position="25"/>
    </location>
</feature>
<proteinExistence type="predicted"/>
<gene>
    <name evidence="2" type="ORF">J2T60_002365</name>
</gene>
<dbReference type="RefSeq" id="WP_253450360.1">
    <property type="nucleotide sequence ID" value="NZ_JALJYF010000002.1"/>
</dbReference>
<accession>A0ABT1GBQ9</accession>
<evidence type="ECO:0000313" key="2">
    <source>
        <dbReference type="EMBL" id="MCP1728365.1"/>
    </source>
</evidence>
<evidence type="ECO:0000256" key="1">
    <source>
        <dbReference type="SAM" id="SignalP"/>
    </source>
</evidence>
<protein>
    <submittedName>
        <fullName evidence="2">Uncharacterized protein</fullName>
    </submittedName>
</protein>
<dbReference type="EMBL" id="JALJYF010000002">
    <property type="protein sequence ID" value="MCP1728365.1"/>
    <property type="molecule type" value="Genomic_DNA"/>
</dbReference>
<organism evidence="2 3">
    <name type="scientific">Natronospira proteinivora</name>
    <dbReference type="NCBI Taxonomy" id="1807133"/>
    <lineage>
        <taxon>Bacteria</taxon>
        <taxon>Pseudomonadati</taxon>
        <taxon>Pseudomonadota</taxon>
        <taxon>Gammaproteobacteria</taxon>
        <taxon>Natronospirales</taxon>
        <taxon>Natronospiraceae</taxon>
        <taxon>Natronospira</taxon>
    </lineage>
</organism>